<keyword evidence="1" id="KW-0472">Membrane</keyword>
<evidence type="ECO:0000256" key="1">
    <source>
        <dbReference type="SAM" id="Phobius"/>
    </source>
</evidence>
<dbReference type="AlphaFoldDB" id="F9FKJ5"/>
<gene>
    <name evidence="2" type="ORF">FOXB_06924</name>
</gene>
<comment type="caution">
    <text evidence="2">The sequence shown here is derived from an EMBL/GenBank/DDBJ whole genome shotgun (WGS) entry which is preliminary data.</text>
</comment>
<keyword evidence="1" id="KW-0812">Transmembrane</keyword>
<feature type="transmembrane region" description="Helical" evidence="1">
    <location>
        <begin position="28"/>
        <end position="49"/>
    </location>
</feature>
<proteinExistence type="predicted"/>
<sequence>MTNSNLSASFTLVRRNEVEELPDHKTTYLILGVCSGVWLCIVLTCRGWSSLTGYTPTVTGTALEGLGSLSAYLLDEQRWPNRPSDHIIWRASQNTPLFLGQEVQVNKAVLTYRTFNISHMPLRFEKSIIISFNLALGIIMCYFVRRKRHLPDDEAIELTEIKPNLDRGMLVEIISIYRDGIEIYTRDKSPASQRLYYHPSLQDPEQAHMHLHDIPIPPKRSMQDLRRELSAGLRLVQRYYNK</sequence>
<reference evidence="2" key="1">
    <citation type="journal article" date="2012" name="Mol. Plant Microbe Interact.">
        <title>A highly conserved effector in Fusarium oxysporum is required for full virulence on Arabidopsis.</title>
        <authorList>
            <person name="Thatcher L.F."/>
            <person name="Gardiner D.M."/>
            <person name="Kazan K."/>
            <person name="Manners J."/>
        </authorList>
    </citation>
    <scope>NUCLEOTIDE SEQUENCE [LARGE SCALE GENOMIC DNA]</scope>
    <source>
        <strain evidence="2">Fo5176</strain>
    </source>
</reference>
<accession>F9FKJ5</accession>
<keyword evidence="1" id="KW-1133">Transmembrane helix</keyword>
<feature type="transmembrane region" description="Helical" evidence="1">
    <location>
        <begin position="127"/>
        <end position="144"/>
    </location>
</feature>
<dbReference type="PaxDb" id="5507-FOXG_09033P0"/>
<protein>
    <submittedName>
        <fullName evidence="2">Uncharacterized protein</fullName>
    </submittedName>
</protein>
<dbReference type="EMBL" id="AFQF01002099">
    <property type="protein sequence ID" value="EGU82558.1"/>
    <property type="molecule type" value="Genomic_DNA"/>
</dbReference>
<organism evidence="2">
    <name type="scientific">Fusarium oxysporum (strain Fo5176)</name>
    <name type="common">Fusarium vascular wilt</name>
    <dbReference type="NCBI Taxonomy" id="660025"/>
    <lineage>
        <taxon>Eukaryota</taxon>
        <taxon>Fungi</taxon>
        <taxon>Dikarya</taxon>
        <taxon>Ascomycota</taxon>
        <taxon>Pezizomycotina</taxon>
        <taxon>Sordariomycetes</taxon>
        <taxon>Hypocreomycetidae</taxon>
        <taxon>Hypocreales</taxon>
        <taxon>Nectriaceae</taxon>
        <taxon>Fusarium</taxon>
        <taxon>Fusarium oxysporum species complex</taxon>
    </lineage>
</organism>
<evidence type="ECO:0000313" key="2">
    <source>
        <dbReference type="EMBL" id="EGU82558.1"/>
    </source>
</evidence>
<name>F9FKJ5_FUSOF</name>
<dbReference type="OrthoDB" id="5006364at2759"/>